<dbReference type="Pfam" id="PF01915">
    <property type="entry name" value="Glyco_hydro_3_C"/>
    <property type="match status" value="1"/>
</dbReference>
<dbReference type="SUPFAM" id="SSF51445">
    <property type="entry name" value="(Trans)glycosidases"/>
    <property type="match status" value="1"/>
</dbReference>
<feature type="signal peptide" evidence="12">
    <location>
        <begin position="1"/>
        <end position="24"/>
    </location>
</feature>
<evidence type="ECO:0000256" key="11">
    <source>
        <dbReference type="RuleBase" id="RU361161"/>
    </source>
</evidence>
<dbReference type="Gene3D" id="2.60.40.10">
    <property type="entry name" value="Immunoglobulins"/>
    <property type="match status" value="1"/>
</dbReference>
<dbReference type="FunFam" id="2.60.40.10:FF:000495">
    <property type="entry name" value="Periplasmic beta-glucosidase"/>
    <property type="match status" value="1"/>
</dbReference>
<dbReference type="AlphaFoldDB" id="A0A9D2FYD3"/>
<dbReference type="FunFam" id="3.20.20.300:FF:000005">
    <property type="entry name" value="Periplasmic beta-glucosidase"/>
    <property type="match status" value="1"/>
</dbReference>
<evidence type="ECO:0000259" key="13">
    <source>
        <dbReference type="SMART" id="SM01217"/>
    </source>
</evidence>
<dbReference type="GO" id="GO:0042597">
    <property type="term" value="C:periplasmic space"/>
    <property type="evidence" value="ECO:0007669"/>
    <property type="project" value="UniProtKB-SubCell"/>
</dbReference>
<evidence type="ECO:0000256" key="5">
    <source>
        <dbReference type="ARBA" id="ARBA00022729"/>
    </source>
</evidence>
<accession>A0A9D2FYD3</accession>
<dbReference type="SMART" id="SM01217">
    <property type="entry name" value="Fn3_like"/>
    <property type="match status" value="1"/>
</dbReference>
<evidence type="ECO:0000256" key="10">
    <source>
        <dbReference type="ARBA" id="ARBA00067498"/>
    </source>
</evidence>
<dbReference type="Proteomes" id="UP000824055">
    <property type="component" value="Unassembled WGS sequence"/>
</dbReference>
<dbReference type="PANTHER" id="PTHR42715:SF10">
    <property type="entry name" value="BETA-GLUCOSIDASE"/>
    <property type="match status" value="1"/>
</dbReference>
<dbReference type="InterPro" id="IPR026891">
    <property type="entry name" value="Fn3-like"/>
</dbReference>
<evidence type="ECO:0000256" key="12">
    <source>
        <dbReference type="SAM" id="SignalP"/>
    </source>
</evidence>
<evidence type="ECO:0000256" key="3">
    <source>
        <dbReference type="ARBA" id="ARBA00005336"/>
    </source>
</evidence>
<evidence type="ECO:0000313" key="15">
    <source>
        <dbReference type="Proteomes" id="UP000824055"/>
    </source>
</evidence>
<dbReference type="InterPro" id="IPR019800">
    <property type="entry name" value="Glyco_hydro_3_AS"/>
</dbReference>
<proteinExistence type="inferred from homology"/>
<dbReference type="InterPro" id="IPR002772">
    <property type="entry name" value="Glyco_hydro_3_C"/>
</dbReference>
<comment type="caution">
    <text evidence="14">The sequence shown here is derived from an EMBL/GenBank/DDBJ whole genome shotgun (WGS) entry which is preliminary data.</text>
</comment>
<evidence type="ECO:0000256" key="1">
    <source>
        <dbReference type="ARBA" id="ARBA00000448"/>
    </source>
</evidence>
<dbReference type="Pfam" id="PF14310">
    <property type="entry name" value="Fn3-like"/>
    <property type="match status" value="1"/>
</dbReference>
<evidence type="ECO:0000256" key="8">
    <source>
        <dbReference type="ARBA" id="ARBA00023277"/>
    </source>
</evidence>
<dbReference type="Gene3D" id="3.20.20.300">
    <property type="entry name" value="Glycoside hydrolase, family 3, N-terminal domain"/>
    <property type="match status" value="1"/>
</dbReference>
<feature type="chain" id="PRO_5039632867" description="Periplasmic beta-glucosidase" evidence="12">
    <location>
        <begin position="25"/>
        <end position="759"/>
    </location>
</feature>
<comment type="catalytic activity">
    <reaction evidence="1">
        <text>Hydrolysis of terminal, non-reducing beta-D-glucosyl residues with release of beta-D-glucose.</text>
        <dbReference type="EC" id="3.2.1.21"/>
    </reaction>
</comment>
<dbReference type="InterPro" id="IPR036962">
    <property type="entry name" value="Glyco_hydro_3_N_sf"/>
</dbReference>
<dbReference type="PROSITE" id="PS51257">
    <property type="entry name" value="PROKAR_LIPOPROTEIN"/>
    <property type="match status" value="1"/>
</dbReference>
<keyword evidence="9 11" id="KW-0326">Glycosidase</keyword>
<reference evidence="14" key="1">
    <citation type="journal article" date="2021" name="PeerJ">
        <title>Extensive microbial diversity within the chicken gut microbiome revealed by metagenomics and culture.</title>
        <authorList>
            <person name="Gilroy R."/>
            <person name="Ravi A."/>
            <person name="Getino M."/>
            <person name="Pursley I."/>
            <person name="Horton D.L."/>
            <person name="Alikhan N.F."/>
            <person name="Baker D."/>
            <person name="Gharbi K."/>
            <person name="Hall N."/>
            <person name="Watson M."/>
            <person name="Adriaenssens E.M."/>
            <person name="Foster-Nyarko E."/>
            <person name="Jarju S."/>
            <person name="Secka A."/>
            <person name="Antonio M."/>
            <person name="Oren A."/>
            <person name="Chaudhuri R.R."/>
            <person name="La Ragione R."/>
            <person name="Hildebrand F."/>
            <person name="Pallen M.J."/>
        </authorList>
    </citation>
    <scope>NUCLEOTIDE SEQUENCE</scope>
    <source>
        <strain evidence="14">ChiHecec3B27-8219</strain>
    </source>
</reference>
<dbReference type="InterPro" id="IPR017853">
    <property type="entry name" value="GH"/>
</dbReference>
<dbReference type="FunFam" id="3.40.50.1700:FF:000004">
    <property type="entry name" value="Periplasmic beta-glucosidase"/>
    <property type="match status" value="1"/>
</dbReference>
<dbReference type="PANTHER" id="PTHR42715">
    <property type="entry name" value="BETA-GLUCOSIDASE"/>
    <property type="match status" value="1"/>
</dbReference>
<dbReference type="PRINTS" id="PR00133">
    <property type="entry name" value="GLHYDRLASE3"/>
</dbReference>
<dbReference type="NCBIfam" id="NF011678">
    <property type="entry name" value="PRK15098.1"/>
    <property type="match status" value="1"/>
</dbReference>
<gene>
    <name evidence="14" type="primary">bglX</name>
    <name evidence="14" type="ORF">H9966_07205</name>
</gene>
<comment type="subcellular location">
    <subcellularLocation>
        <location evidence="2">Periplasm</location>
    </subcellularLocation>
</comment>
<keyword evidence="6" id="KW-0574">Periplasm</keyword>
<evidence type="ECO:0000256" key="6">
    <source>
        <dbReference type="ARBA" id="ARBA00022764"/>
    </source>
</evidence>
<reference evidence="14" key="2">
    <citation type="submission" date="2021-04" db="EMBL/GenBank/DDBJ databases">
        <authorList>
            <person name="Gilroy R."/>
        </authorList>
    </citation>
    <scope>NUCLEOTIDE SEQUENCE</scope>
    <source>
        <strain evidence="14">ChiHecec3B27-8219</strain>
    </source>
</reference>
<dbReference type="GO" id="GO:0005975">
    <property type="term" value="P:carbohydrate metabolic process"/>
    <property type="evidence" value="ECO:0007669"/>
    <property type="project" value="InterPro"/>
</dbReference>
<dbReference type="InterPro" id="IPR050288">
    <property type="entry name" value="Cellulose_deg_GH3"/>
</dbReference>
<dbReference type="EMBL" id="DXBE01000052">
    <property type="protein sequence ID" value="HIZ69649.1"/>
    <property type="molecule type" value="Genomic_DNA"/>
</dbReference>
<organism evidence="14 15">
    <name type="scientific">Candidatus Prevotella avicola</name>
    <dbReference type="NCBI Taxonomy" id="2838738"/>
    <lineage>
        <taxon>Bacteria</taxon>
        <taxon>Pseudomonadati</taxon>
        <taxon>Bacteroidota</taxon>
        <taxon>Bacteroidia</taxon>
        <taxon>Bacteroidales</taxon>
        <taxon>Prevotellaceae</taxon>
        <taxon>Prevotella</taxon>
    </lineage>
</organism>
<evidence type="ECO:0000256" key="4">
    <source>
        <dbReference type="ARBA" id="ARBA00012744"/>
    </source>
</evidence>
<dbReference type="EC" id="3.2.1.21" evidence="4"/>
<dbReference type="InterPro" id="IPR001764">
    <property type="entry name" value="Glyco_hydro_3_N"/>
</dbReference>
<dbReference type="InterPro" id="IPR013783">
    <property type="entry name" value="Ig-like_fold"/>
</dbReference>
<evidence type="ECO:0000256" key="9">
    <source>
        <dbReference type="ARBA" id="ARBA00023295"/>
    </source>
</evidence>
<evidence type="ECO:0000256" key="7">
    <source>
        <dbReference type="ARBA" id="ARBA00022801"/>
    </source>
</evidence>
<dbReference type="Gene3D" id="3.40.50.1700">
    <property type="entry name" value="Glycoside hydrolase family 3 C-terminal domain"/>
    <property type="match status" value="1"/>
</dbReference>
<evidence type="ECO:0000256" key="2">
    <source>
        <dbReference type="ARBA" id="ARBA00004418"/>
    </source>
</evidence>
<name>A0A9D2FYD3_9BACT</name>
<comment type="similarity">
    <text evidence="3 11">Belongs to the glycosyl hydrolase 3 family.</text>
</comment>
<dbReference type="SUPFAM" id="SSF52279">
    <property type="entry name" value="Beta-D-glucan exohydrolase, C-terminal domain"/>
    <property type="match status" value="1"/>
</dbReference>
<protein>
    <recommendedName>
        <fullName evidence="10">Periplasmic beta-glucosidase</fullName>
        <ecNumber evidence="4">3.2.1.21</ecNumber>
    </recommendedName>
</protein>
<keyword evidence="8" id="KW-0119">Carbohydrate metabolism</keyword>
<dbReference type="Pfam" id="PF00933">
    <property type="entry name" value="Glyco_hydro_3"/>
    <property type="match status" value="1"/>
</dbReference>
<keyword evidence="5 12" id="KW-0732">Signal</keyword>
<dbReference type="GO" id="GO:0008422">
    <property type="term" value="F:beta-glucosidase activity"/>
    <property type="evidence" value="ECO:0007669"/>
    <property type="project" value="UniProtKB-EC"/>
</dbReference>
<feature type="domain" description="Fibronectin type III-like" evidence="13">
    <location>
        <begin position="679"/>
        <end position="748"/>
    </location>
</feature>
<sequence length="759" mass="82620">MSKGKLSILMMAASLSLSCPQARGQEGMDQFIDELMAKMTVEEKIGQLHLMAAGDITTGNAVSSPLGEDIAGGRLGGVFNVKGVEKIRALQDIAVRRSRLGIPLIVGMDVIHGYETVFPIPLALAASWDMEAIERSARVAARECSADGICWTFSPMVDVAVDQRWGRVAEGSGEDPFLGSRVAEAMVRGYQGQEPYAGNDRVMACVKHFALYGASEGGKEYNTVDMSRLRMYNQYFPPYKAAVEAGAGSVMSSFNLVEGIHATANRWLLTDVLRGEWGFGGFVVTDYGSIGEFPAHGLGDLAQASAQSLRAGTDMDMCSRGFLTTLAQSLEEGRVSIGDIDRACRRVLEAKYKLGLFQDPYKYLDPKRREKDILTPENREAARKVAAETFVLLRNEGRLLPLERKGKIALIGPLANTRDNLTGTWSVAQVPDKYLTLREAMGEALEGKAELLYAQGSNICYDEAIQRAGEFGKAIPRVDDAQALREALDVARQADVIVAALGESADMSGECASRSFIGIPDAQRDLLRALVATGKPVVLLNFAGRATELSWESGHVPAILNVWFGGSEAGHAICDVLFGEVNPSGRLPVSMPYATGQEPLYYNALPTGRPVRENQREFVKYSSNWIDVPNGALYPFGYGLSYTTFTYGKPSLSSSVLSPDGKASLSVTVTNQGNRDGYEVVQLYIHDKVATISRPLKELKGFQRVFLKAGESKTVTFELTQDLMRYYDASLRPAIEPGEVTVMVGPDSRDLQSLDITLR</sequence>
<dbReference type="InterPro" id="IPR036881">
    <property type="entry name" value="Glyco_hydro_3_C_sf"/>
</dbReference>
<dbReference type="PROSITE" id="PS00775">
    <property type="entry name" value="GLYCOSYL_HYDROL_F3"/>
    <property type="match status" value="1"/>
</dbReference>
<keyword evidence="7 11" id="KW-0378">Hydrolase</keyword>
<evidence type="ECO:0000313" key="14">
    <source>
        <dbReference type="EMBL" id="HIZ69649.1"/>
    </source>
</evidence>